<accession>A0A5Q3QA08</accession>
<dbReference type="AlphaFoldDB" id="A0A5Q3QA08"/>
<dbReference type="EMBL" id="CP045929">
    <property type="protein sequence ID" value="QGK71203.1"/>
    <property type="molecule type" value="Genomic_DNA"/>
</dbReference>
<dbReference type="KEGG" id="sace:GIY23_18245"/>
<sequence length="60" mass="6737">MGHFQTTNAVEDIDKAMSELRRSMRGLQIRTAGFKRDHDELARAVSAFTVDLTDATPKND</sequence>
<evidence type="ECO:0000313" key="2">
    <source>
        <dbReference type="Proteomes" id="UP000371041"/>
    </source>
</evidence>
<protein>
    <submittedName>
        <fullName evidence="1">Uncharacterized protein</fullName>
    </submittedName>
</protein>
<keyword evidence="2" id="KW-1185">Reference proteome</keyword>
<organism evidence="1 2">
    <name type="scientific">Allosaccharopolyspora coralli</name>
    <dbReference type="NCBI Taxonomy" id="2665642"/>
    <lineage>
        <taxon>Bacteria</taxon>
        <taxon>Bacillati</taxon>
        <taxon>Actinomycetota</taxon>
        <taxon>Actinomycetes</taxon>
        <taxon>Pseudonocardiales</taxon>
        <taxon>Pseudonocardiaceae</taxon>
        <taxon>Allosaccharopolyspora</taxon>
    </lineage>
</organism>
<gene>
    <name evidence="1" type="ORF">GIY23_18245</name>
</gene>
<reference evidence="2" key="1">
    <citation type="submission" date="2019-11" db="EMBL/GenBank/DDBJ databases">
        <title>The complete genome sequence of Saccharopolyspora sp. E2A.</title>
        <authorList>
            <person name="Zhang G."/>
        </authorList>
    </citation>
    <scope>NUCLEOTIDE SEQUENCE [LARGE SCALE GENOMIC DNA]</scope>
    <source>
        <strain evidence="2">E2A</strain>
    </source>
</reference>
<dbReference type="RefSeq" id="WP_154077779.1">
    <property type="nucleotide sequence ID" value="NZ_CP045929.1"/>
</dbReference>
<proteinExistence type="predicted"/>
<evidence type="ECO:0000313" key="1">
    <source>
        <dbReference type="EMBL" id="QGK71203.1"/>
    </source>
</evidence>
<name>A0A5Q3QA08_9PSEU</name>
<dbReference type="Proteomes" id="UP000371041">
    <property type="component" value="Chromosome"/>
</dbReference>